<dbReference type="STRING" id="872970.SAMN04488134_11653"/>
<feature type="domain" description="TniQ" evidence="1">
    <location>
        <begin position="5"/>
        <end position="157"/>
    </location>
</feature>
<accession>A0A1H8TIT1</accession>
<sequence length="616" mass="71877">MLSFLPKLYPGELMYSWLARYHVQSGNTSFKQTNLDLFDSPSYISTADLPCQLNIFYNKSKHFSLPHPETLIREHTFYNYYSAFAPIHIKKKIMSSMLNGSHHALHMLIGHMASTIKENRFFRYCSSCFEENNLLYGEPYLHTIHQLPSCFICPSHKEILKETSILFRGQNKHEYKPLIGANCTPISVVKKVEDKTFLLLYALALESNILLQKNLQFDPVKIQKKYKWLLKENDLISTKGNIRQRLLHRDFLNTFNAETLTILQSHISQENESNWLRLITRKHRVNFHPVRHLLMIKFLGASITNLNKARNPLPPFGKGPFPCLNKAAVHYNEDVINHVSISYCSKTNKPIGTFSCECGFVYTRRGHDPKLHNKFVIGRIKKLGPVWADKLEELIRSKEYSYRAISKILSVDTNTVIKYSKNLHEQNKQQRSAAPIIIQDHRDIWINLQTQNPLKSKTELRKLEPNTFMWLYRNDKHWLDKHSPTQVIKKNNYSSKVDWNERDSTISNEIIPIIVGLMNCARPVRVTKSKIGKLINKLALLERHLDKMPLTNFILEDVTETVEEFQVRRVNFYYNKLINHRKSLSLWEIKKVAGLPSRIHLGSKLHKNLVRLGLLD</sequence>
<evidence type="ECO:0000313" key="4">
    <source>
        <dbReference type="Proteomes" id="UP000199300"/>
    </source>
</evidence>
<evidence type="ECO:0000259" key="2">
    <source>
        <dbReference type="Pfam" id="PF15978"/>
    </source>
</evidence>
<keyword evidence="4" id="KW-1185">Reference proteome</keyword>
<dbReference type="Pfam" id="PF15978">
    <property type="entry name" value="TnsD"/>
    <property type="match status" value="1"/>
</dbReference>
<gene>
    <name evidence="3" type="ORF">SAMN04488134_11653</name>
</gene>
<reference evidence="3 4" key="1">
    <citation type="submission" date="2016-10" db="EMBL/GenBank/DDBJ databases">
        <authorList>
            <person name="de Groot N.N."/>
        </authorList>
    </citation>
    <scope>NUCLEOTIDE SEQUENCE [LARGE SCALE GENOMIC DNA]</scope>
    <source>
        <strain evidence="3 4">CGMCC 1.10434</strain>
    </source>
</reference>
<protein>
    <submittedName>
        <fullName evidence="3">TniQ protein</fullName>
    </submittedName>
</protein>
<dbReference type="Proteomes" id="UP000199300">
    <property type="component" value="Unassembled WGS sequence"/>
</dbReference>
<evidence type="ECO:0000259" key="1">
    <source>
        <dbReference type="Pfam" id="PF06527"/>
    </source>
</evidence>
<dbReference type="EMBL" id="FODJ01000016">
    <property type="protein sequence ID" value="SEO90464.1"/>
    <property type="molecule type" value="Genomic_DNA"/>
</dbReference>
<dbReference type="AlphaFoldDB" id="A0A1H8TIT1"/>
<dbReference type="InterPro" id="IPR032750">
    <property type="entry name" value="TnsD_C"/>
</dbReference>
<dbReference type="OrthoDB" id="470139at2"/>
<feature type="domain" description="Transposon Tn7 transposition protein TnsD C-terminal" evidence="2">
    <location>
        <begin position="207"/>
        <end position="554"/>
    </location>
</feature>
<proteinExistence type="predicted"/>
<evidence type="ECO:0000313" key="3">
    <source>
        <dbReference type="EMBL" id="SEO90464.1"/>
    </source>
</evidence>
<name>A0A1H8TIT1_9BACI</name>
<dbReference type="InterPro" id="IPR009492">
    <property type="entry name" value="TniQ"/>
</dbReference>
<dbReference type="Pfam" id="PF06527">
    <property type="entry name" value="TniQ"/>
    <property type="match status" value="1"/>
</dbReference>
<organism evidence="3 4">
    <name type="scientific">Amphibacillus marinus</name>
    <dbReference type="NCBI Taxonomy" id="872970"/>
    <lineage>
        <taxon>Bacteria</taxon>
        <taxon>Bacillati</taxon>
        <taxon>Bacillota</taxon>
        <taxon>Bacilli</taxon>
        <taxon>Bacillales</taxon>
        <taxon>Bacillaceae</taxon>
        <taxon>Amphibacillus</taxon>
    </lineage>
</organism>
<dbReference type="RefSeq" id="WP_091500225.1">
    <property type="nucleotide sequence ID" value="NZ_FODJ01000016.1"/>
</dbReference>